<keyword evidence="3" id="KW-0325">Glycoprotein</keyword>
<sequence>MTRHRLLTAAVAVTAATTAISLPATAHAAPRKPARAHDFNGDGRQDIAVGVPAKRTVAVSYGRKKQKLTSGRTGFGTALASADFDRDGYADLAVAGQGAVTLVYGTSKGLGKRKLIIAVGAGTIAAKSLATGDFDGDRNIDLVATAGDAYWVFRNTGRGRFQGTRTVPVVLDAELAQTSTYAPVAGDFNGDRRTDLVLLPGGTSRSGPGESGDPILRADGSPTGLGPAVATGRTAGDTGVAGDLNGDGYADLVRGGNMLRWDSPDRGDVIISYGGANGFTRERIFNQDTPGVPWAVLPDTSENFGDALAIGDLNKDGYADVVVGDPFDKDGRYDPKKGYTGFDRPGYGSVTVLYGSRSGLTTKRAQRFTLGSRGVPGKGRDRDGFGTALALLDLGGDRRPELVAGAPGIGTVVILRNLKGRLSGPGSTALRPSAFKLRAPAFGTVVSR</sequence>
<dbReference type="Pfam" id="PF13517">
    <property type="entry name" value="FG-GAP_3"/>
    <property type="match status" value="1"/>
</dbReference>
<accession>A0ABP6QN60</accession>
<feature type="chain" id="PRO_5045124262" evidence="4">
    <location>
        <begin position="29"/>
        <end position="448"/>
    </location>
</feature>
<evidence type="ECO:0000256" key="2">
    <source>
        <dbReference type="ARBA" id="ARBA00022737"/>
    </source>
</evidence>
<dbReference type="Gene3D" id="2.130.10.130">
    <property type="entry name" value="Integrin alpha, N-terminal"/>
    <property type="match status" value="2"/>
</dbReference>
<evidence type="ECO:0000256" key="3">
    <source>
        <dbReference type="ARBA" id="ARBA00023180"/>
    </source>
</evidence>
<evidence type="ECO:0000256" key="4">
    <source>
        <dbReference type="SAM" id="SignalP"/>
    </source>
</evidence>
<organism evidence="5 6">
    <name type="scientific">Actinocorallia longicatena</name>
    <dbReference type="NCBI Taxonomy" id="111803"/>
    <lineage>
        <taxon>Bacteria</taxon>
        <taxon>Bacillati</taxon>
        <taxon>Actinomycetota</taxon>
        <taxon>Actinomycetes</taxon>
        <taxon>Streptosporangiales</taxon>
        <taxon>Thermomonosporaceae</taxon>
        <taxon>Actinocorallia</taxon>
    </lineage>
</organism>
<dbReference type="EMBL" id="BAAAUV010000036">
    <property type="protein sequence ID" value="GAA3238854.1"/>
    <property type="molecule type" value="Genomic_DNA"/>
</dbReference>
<dbReference type="PANTHER" id="PTHR46580">
    <property type="entry name" value="SENSOR KINASE-RELATED"/>
    <property type="match status" value="1"/>
</dbReference>
<dbReference type="Pfam" id="PF01839">
    <property type="entry name" value="FG-GAP"/>
    <property type="match status" value="2"/>
</dbReference>
<feature type="signal peptide" evidence="4">
    <location>
        <begin position="1"/>
        <end position="28"/>
    </location>
</feature>
<keyword evidence="2" id="KW-0677">Repeat</keyword>
<evidence type="ECO:0000256" key="1">
    <source>
        <dbReference type="ARBA" id="ARBA00022729"/>
    </source>
</evidence>
<evidence type="ECO:0000313" key="5">
    <source>
        <dbReference type="EMBL" id="GAA3238854.1"/>
    </source>
</evidence>
<name>A0ABP6QN60_9ACTN</name>
<dbReference type="SMART" id="SM00191">
    <property type="entry name" value="Int_alpha"/>
    <property type="match status" value="5"/>
</dbReference>
<evidence type="ECO:0000313" key="6">
    <source>
        <dbReference type="Proteomes" id="UP001501237"/>
    </source>
</evidence>
<dbReference type="SUPFAM" id="SSF69318">
    <property type="entry name" value="Integrin alpha N-terminal domain"/>
    <property type="match status" value="1"/>
</dbReference>
<proteinExistence type="predicted"/>
<protein>
    <submittedName>
        <fullName evidence="5">FG-GAP-like repeat-containing protein</fullName>
    </submittedName>
</protein>
<dbReference type="RefSeq" id="WP_344838340.1">
    <property type="nucleotide sequence ID" value="NZ_BAAAUV010000036.1"/>
</dbReference>
<dbReference type="InterPro" id="IPR028994">
    <property type="entry name" value="Integrin_alpha_N"/>
</dbReference>
<dbReference type="Proteomes" id="UP001501237">
    <property type="component" value="Unassembled WGS sequence"/>
</dbReference>
<keyword evidence="1 4" id="KW-0732">Signal</keyword>
<keyword evidence="6" id="KW-1185">Reference proteome</keyword>
<dbReference type="Gene3D" id="2.40.128.340">
    <property type="match status" value="1"/>
</dbReference>
<dbReference type="InterPro" id="IPR013519">
    <property type="entry name" value="Int_alpha_beta-p"/>
</dbReference>
<reference evidence="6" key="1">
    <citation type="journal article" date="2019" name="Int. J. Syst. Evol. Microbiol.">
        <title>The Global Catalogue of Microorganisms (GCM) 10K type strain sequencing project: providing services to taxonomists for standard genome sequencing and annotation.</title>
        <authorList>
            <consortium name="The Broad Institute Genomics Platform"/>
            <consortium name="The Broad Institute Genome Sequencing Center for Infectious Disease"/>
            <person name="Wu L."/>
            <person name="Ma J."/>
        </authorList>
    </citation>
    <scope>NUCLEOTIDE SEQUENCE [LARGE SCALE GENOMIC DNA]</scope>
    <source>
        <strain evidence="6">JCM 9377</strain>
    </source>
</reference>
<comment type="caution">
    <text evidence="5">The sequence shown here is derived from an EMBL/GenBank/DDBJ whole genome shotgun (WGS) entry which is preliminary data.</text>
</comment>
<gene>
    <name evidence="5" type="ORF">GCM10010468_74640</name>
</gene>
<dbReference type="InterPro" id="IPR013517">
    <property type="entry name" value="FG-GAP"/>
</dbReference>
<dbReference type="PANTHER" id="PTHR46580:SF2">
    <property type="entry name" value="MAM DOMAIN-CONTAINING PROTEIN"/>
    <property type="match status" value="1"/>
</dbReference>